<comment type="caution">
    <text evidence="2">The sequence shown here is derived from an EMBL/GenBank/DDBJ whole genome shotgun (WGS) entry which is preliminary data.</text>
</comment>
<dbReference type="GeneID" id="36554804"/>
<evidence type="ECO:0000313" key="3">
    <source>
        <dbReference type="Proteomes" id="UP000234275"/>
    </source>
</evidence>
<organism evidence="2 3">
    <name type="scientific">Aspergillus steynii IBT 23096</name>
    <dbReference type="NCBI Taxonomy" id="1392250"/>
    <lineage>
        <taxon>Eukaryota</taxon>
        <taxon>Fungi</taxon>
        <taxon>Dikarya</taxon>
        <taxon>Ascomycota</taxon>
        <taxon>Pezizomycotina</taxon>
        <taxon>Eurotiomycetes</taxon>
        <taxon>Eurotiomycetidae</taxon>
        <taxon>Eurotiales</taxon>
        <taxon>Aspergillaceae</taxon>
        <taxon>Aspergillus</taxon>
        <taxon>Aspergillus subgen. Circumdati</taxon>
    </lineage>
</organism>
<dbReference type="RefSeq" id="XP_024700463.1">
    <property type="nucleotide sequence ID" value="XM_024847105.1"/>
</dbReference>
<proteinExistence type="predicted"/>
<feature type="region of interest" description="Disordered" evidence="1">
    <location>
        <begin position="33"/>
        <end position="56"/>
    </location>
</feature>
<protein>
    <submittedName>
        <fullName evidence="2">Uncharacterized protein</fullName>
    </submittedName>
</protein>
<sequence length="56" mass="6187">MIMAYRRPGTVEEGRSIVFLLVPSPDGQTIASRHIAIPSDPSSPPTNRIRKNKIKS</sequence>
<keyword evidence="3" id="KW-1185">Reference proteome</keyword>
<dbReference type="AlphaFoldDB" id="A0A2I2FWZ3"/>
<dbReference type="VEuPathDB" id="FungiDB:P170DRAFT_416156"/>
<dbReference type="Proteomes" id="UP000234275">
    <property type="component" value="Unassembled WGS sequence"/>
</dbReference>
<dbReference type="EMBL" id="MSFO01000008">
    <property type="protein sequence ID" value="PLB45161.1"/>
    <property type="molecule type" value="Genomic_DNA"/>
</dbReference>
<gene>
    <name evidence="2" type="ORF">P170DRAFT_416156</name>
</gene>
<name>A0A2I2FWZ3_9EURO</name>
<accession>A0A2I2FWZ3</accession>
<evidence type="ECO:0000313" key="2">
    <source>
        <dbReference type="EMBL" id="PLB45161.1"/>
    </source>
</evidence>
<evidence type="ECO:0000256" key="1">
    <source>
        <dbReference type="SAM" id="MobiDB-lite"/>
    </source>
</evidence>
<reference evidence="2 3" key="1">
    <citation type="submission" date="2016-12" db="EMBL/GenBank/DDBJ databases">
        <title>The genomes of Aspergillus section Nigri reveals drivers in fungal speciation.</title>
        <authorList>
            <consortium name="DOE Joint Genome Institute"/>
            <person name="Vesth T.C."/>
            <person name="Nybo J."/>
            <person name="Theobald S."/>
            <person name="Brandl J."/>
            <person name="Frisvad J.C."/>
            <person name="Nielsen K.F."/>
            <person name="Lyhne E.K."/>
            <person name="Kogle M.E."/>
            <person name="Kuo A."/>
            <person name="Riley R."/>
            <person name="Clum A."/>
            <person name="Nolan M."/>
            <person name="Lipzen A."/>
            <person name="Salamov A."/>
            <person name="Henrissat B."/>
            <person name="Wiebenga A."/>
            <person name="De Vries R.P."/>
            <person name="Grigoriev I.V."/>
            <person name="Mortensen U.H."/>
            <person name="Andersen M.R."/>
            <person name="Baker S.E."/>
        </authorList>
    </citation>
    <scope>NUCLEOTIDE SEQUENCE [LARGE SCALE GENOMIC DNA]</scope>
    <source>
        <strain evidence="2 3">IBT 23096</strain>
    </source>
</reference>